<evidence type="ECO:0000256" key="1">
    <source>
        <dbReference type="SAM" id="Phobius"/>
    </source>
</evidence>
<keyword evidence="1" id="KW-0812">Transmembrane</keyword>
<evidence type="ECO:0000256" key="2">
    <source>
        <dbReference type="SAM" id="SignalP"/>
    </source>
</evidence>
<dbReference type="AlphaFoldDB" id="G0UXB1"/>
<dbReference type="Pfam" id="PF01105">
    <property type="entry name" value="EMP24_GP25L"/>
    <property type="match status" value="1"/>
</dbReference>
<proteinExistence type="predicted"/>
<organism evidence="4">
    <name type="scientific">Trypanosoma congolense (strain IL3000)</name>
    <dbReference type="NCBI Taxonomy" id="1068625"/>
    <lineage>
        <taxon>Eukaryota</taxon>
        <taxon>Discoba</taxon>
        <taxon>Euglenozoa</taxon>
        <taxon>Kinetoplastea</taxon>
        <taxon>Metakinetoplastina</taxon>
        <taxon>Trypanosomatida</taxon>
        <taxon>Trypanosomatidae</taxon>
        <taxon>Trypanosoma</taxon>
        <taxon>Nannomonas</taxon>
    </lineage>
</organism>
<dbReference type="VEuPathDB" id="TriTrypDB:TcIL3000_10_8040"/>
<dbReference type="EMBL" id="HE575323">
    <property type="protein sequence ID" value="CCC94028.1"/>
    <property type="molecule type" value="Genomic_DNA"/>
</dbReference>
<feature type="domain" description="GOLD" evidence="3">
    <location>
        <begin position="38"/>
        <end position="230"/>
    </location>
</feature>
<dbReference type="SMART" id="SM01190">
    <property type="entry name" value="EMP24_GP25L"/>
    <property type="match status" value="1"/>
</dbReference>
<protein>
    <recommendedName>
        <fullName evidence="3">GOLD domain-containing protein</fullName>
    </recommendedName>
</protein>
<feature type="signal peptide" evidence="2">
    <location>
        <begin position="1"/>
        <end position="33"/>
    </location>
</feature>
<evidence type="ECO:0000259" key="3">
    <source>
        <dbReference type="SMART" id="SM01190"/>
    </source>
</evidence>
<keyword evidence="1" id="KW-0472">Membrane</keyword>
<name>G0UXB1_TRYCI</name>
<feature type="chain" id="PRO_5003410465" description="GOLD domain-containing protein" evidence="2">
    <location>
        <begin position="34"/>
        <end position="235"/>
    </location>
</feature>
<reference evidence="4" key="1">
    <citation type="journal article" date="2012" name="Proc. Natl. Acad. Sci. U.S.A.">
        <title>Antigenic diversity is generated by distinct evolutionary mechanisms in African trypanosome species.</title>
        <authorList>
            <person name="Jackson A.P."/>
            <person name="Berry A."/>
            <person name="Aslett M."/>
            <person name="Allison H.C."/>
            <person name="Burton P."/>
            <person name="Vavrova-Anderson J."/>
            <person name="Brown R."/>
            <person name="Browne H."/>
            <person name="Corton N."/>
            <person name="Hauser H."/>
            <person name="Gamble J."/>
            <person name="Gilderthorp R."/>
            <person name="Marcello L."/>
            <person name="McQuillan J."/>
            <person name="Otto T.D."/>
            <person name="Quail M.A."/>
            <person name="Sanders M.J."/>
            <person name="van Tonder A."/>
            <person name="Ginger M.L."/>
            <person name="Field M.C."/>
            <person name="Barry J.D."/>
            <person name="Hertz-Fowler C."/>
            <person name="Berriman M."/>
        </authorList>
    </citation>
    <scope>NUCLEOTIDE SEQUENCE</scope>
    <source>
        <strain evidence="4">IL3000</strain>
    </source>
</reference>
<dbReference type="InterPro" id="IPR009038">
    <property type="entry name" value="GOLD_dom"/>
</dbReference>
<keyword evidence="1" id="KW-1133">Transmembrane helix</keyword>
<evidence type="ECO:0000313" key="4">
    <source>
        <dbReference type="EMBL" id="CCC94028.1"/>
    </source>
</evidence>
<feature type="transmembrane region" description="Helical" evidence="1">
    <location>
        <begin position="200"/>
        <end position="221"/>
    </location>
</feature>
<accession>G0UXB1</accession>
<gene>
    <name evidence="4" type="ORF">TCIL3000_10_8040</name>
</gene>
<keyword evidence="2" id="KW-0732">Signal</keyword>
<sequence>MTRAIVGVGALRQLALFLKLITVFGWTATSATGDPNVGVYVKLFPGRELCVSYEGYRAPGEEAPTVDLQHRAFSPRNVNVRTLLYGPDGRRIGLDSRIDPLGQPSSLFFKITVTGTYRVCMRIPLNHPPLKFDMRFVGERDVVQSPETVEGVGVVDKPIEASDYKSALNMLDICVQVALDEIRMSESRLHLLDDLTNSTYNYVMGMLIINVFLVISMGIATEKYLEWFFVKKKVA</sequence>